<evidence type="ECO:0000256" key="1">
    <source>
        <dbReference type="ARBA" id="ARBA00023015"/>
    </source>
</evidence>
<dbReference type="PROSITE" id="PS50932">
    <property type="entry name" value="HTH_LACI_2"/>
    <property type="match status" value="1"/>
</dbReference>
<dbReference type="SMART" id="SM00354">
    <property type="entry name" value="HTH_LACI"/>
    <property type="match status" value="1"/>
</dbReference>
<dbReference type="Gene3D" id="3.40.50.2300">
    <property type="match status" value="2"/>
</dbReference>
<keyword evidence="1" id="KW-0805">Transcription regulation</keyword>
<dbReference type="Proteomes" id="UP000242705">
    <property type="component" value="Unassembled WGS sequence"/>
</dbReference>
<feature type="domain" description="HTH lacI-type" evidence="4">
    <location>
        <begin position="2"/>
        <end position="56"/>
    </location>
</feature>
<accession>A0A2T2WTB1</accession>
<dbReference type="AlphaFoldDB" id="A0A2T2WTB1"/>
<evidence type="ECO:0000313" key="7">
    <source>
        <dbReference type="Proteomes" id="UP000242705"/>
    </source>
</evidence>
<dbReference type="InterPro" id="IPR028082">
    <property type="entry name" value="Peripla_BP_I"/>
</dbReference>
<reference evidence="6 7" key="1">
    <citation type="journal article" date="2014" name="BMC Genomics">
        <title>Comparison of environmental and isolate Sulfobacillus genomes reveals diverse carbon, sulfur, nitrogen, and hydrogen metabolisms.</title>
        <authorList>
            <person name="Justice N.B."/>
            <person name="Norman A."/>
            <person name="Brown C.T."/>
            <person name="Singh A."/>
            <person name="Thomas B.C."/>
            <person name="Banfield J.F."/>
        </authorList>
    </citation>
    <scope>NUCLEOTIDE SEQUENCE [LARGE SCALE GENOMIC DNA]</scope>
    <source>
        <strain evidence="6">AMDSBA5</strain>
    </source>
</reference>
<comment type="caution">
    <text evidence="6">The sequence shown here is derived from an EMBL/GenBank/DDBJ whole genome shotgun (WGS) entry which is preliminary data.</text>
</comment>
<dbReference type="SUPFAM" id="SSF53822">
    <property type="entry name" value="Periplasmic binding protein-like I"/>
    <property type="match status" value="1"/>
</dbReference>
<keyword evidence="3" id="KW-0804">Transcription</keyword>
<dbReference type="GO" id="GO:0000976">
    <property type="term" value="F:transcription cis-regulatory region binding"/>
    <property type="evidence" value="ECO:0007669"/>
    <property type="project" value="TreeGrafter"/>
</dbReference>
<evidence type="ECO:0000313" key="6">
    <source>
        <dbReference type="EMBL" id="PSR25484.1"/>
    </source>
</evidence>
<dbReference type="EMBL" id="PXYX01000029">
    <property type="protein sequence ID" value="PSR25484.1"/>
    <property type="molecule type" value="Genomic_DNA"/>
</dbReference>
<protein>
    <submittedName>
        <fullName evidence="6">LacI family transcriptional regulator</fullName>
    </submittedName>
</protein>
<dbReference type="InterPro" id="IPR001387">
    <property type="entry name" value="Cro/C1-type_HTH"/>
</dbReference>
<dbReference type="Pfam" id="PF13377">
    <property type="entry name" value="Peripla_BP_3"/>
    <property type="match status" value="1"/>
</dbReference>
<dbReference type="Pfam" id="PF00356">
    <property type="entry name" value="LacI"/>
    <property type="match status" value="1"/>
</dbReference>
<evidence type="ECO:0000259" key="5">
    <source>
        <dbReference type="PROSITE" id="PS50943"/>
    </source>
</evidence>
<dbReference type="CDD" id="cd06290">
    <property type="entry name" value="PBP1_LacI-like"/>
    <property type="match status" value="1"/>
</dbReference>
<evidence type="ECO:0000256" key="2">
    <source>
        <dbReference type="ARBA" id="ARBA00023125"/>
    </source>
</evidence>
<dbReference type="InterPro" id="IPR000843">
    <property type="entry name" value="HTH_LacI"/>
</dbReference>
<keyword evidence="2" id="KW-0238">DNA-binding</keyword>
<gene>
    <name evidence="6" type="ORF">C7B47_12145</name>
</gene>
<dbReference type="PROSITE" id="PS00356">
    <property type="entry name" value="HTH_LACI_1"/>
    <property type="match status" value="1"/>
</dbReference>
<dbReference type="PRINTS" id="PR00036">
    <property type="entry name" value="HTHLACI"/>
</dbReference>
<dbReference type="PANTHER" id="PTHR30146">
    <property type="entry name" value="LACI-RELATED TRANSCRIPTIONAL REPRESSOR"/>
    <property type="match status" value="1"/>
</dbReference>
<evidence type="ECO:0000259" key="4">
    <source>
        <dbReference type="PROSITE" id="PS50932"/>
    </source>
</evidence>
<dbReference type="InterPro" id="IPR046335">
    <property type="entry name" value="LacI/GalR-like_sensor"/>
</dbReference>
<name>A0A2T2WTB1_SULTH</name>
<proteinExistence type="predicted"/>
<dbReference type="SUPFAM" id="SSF47413">
    <property type="entry name" value="lambda repressor-like DNA-binding domains"/>
    <property type="match status" value="1"/>
</dbReference>
<dbReference type="GO" id="GO:0003700">
    <property type="term" value="F:DNA-binding transcription factor activity"/>
    <property type="evidence" value="ECO:0007669"/>
    <property type="project" value="TreeGrafter"/>
</dbReference>
<feature type="domain" description="HTH cro/C1-type" evidence="5">
    <location>
        <begin position="3"/>
        <end position="46"/>
    </location>
</feature>
<organism evidence="6 7">
    <name type="scientific">Sulfobacillus thermosulfidooxidans</name>
    <dbReference type="NCBI Taxonomy" id="28034"/>
    <lineage>
        <taxon>Bacteria</taxon>
        <taxon>Bacillati</taxon>
        <taxon>Bacillota</taxon>
        <taxon>Clostridia</taxon>
        <taxon>Eubacteriales</taxon>
        <taxon>Clostridiales Family XVII. Incertae Sedis</taxon>
        <taxon>Sulfobacillus</taxon>
    </lineage>
</organism>
<evidence type="ECO:0000256" key="3">
    <source>
        <dbReference type="ARBA" id="ARBA00023163"/>
    </source>
</evidence>
<dbReference type="PROSITE" id="PS50943">
    <property type="entry name" value="HTH_CROC1"/>
    <property type="match status" value="1"/>
</dbReference>
<dbReference type="Gene3D" id="1.10.260.40">
    <property type="entry name" value="lambda repressor-like DNA-binding domains"/>
    <property type="match status" value="1"/>
</dbReference>
<dbReference type="PANTHER" id="PTHR30146:SF109">
    <property type="entry name" value="HTH-TYPE TRANSCRIPTIONAL REGULATOR GALS"/>
    <property type="match status" value="1"/>
</dbReference>
<dbReference type="InterPro" id="IPR010982">
    <property type="entry name" value="Lambda_DNA-bd_dom_sf"/>
</dbReference>
<dbReference type="CDD" id="cd01392">
    <property type="entry name" value="HTH_LacI"/>
    <property type="match status" value="1"/>
</dbReference>
<sequence length="328" mass="36271">MATIKDVARRAGVGVATVSRALNRTGYVKSETLHKIEQAMAELGYIPNRQARAMVGGSTMTIGVLVPDMDNSLFMRIVQAINDAAYRYDYTLLVMDSRGEAEREAKIVRAMQELRVDGLILFGTPGTLEVLNHLSPTGPLVILDRLIPSFPGPQVSVNHYEGAKIAVNLLLQYCHFPPAFIAGPYHVSSAQERYKGYQDVLYDHQISIDQNRIEPADFTYQAGYEAMQRLFARVSDLDGVFAVNDLAALGAMKAIYEHGLRCPDDIRLVGFDDIHAARYVTPSLTTIRQPMEAIGESAVNIVLKQIHGELVDTKPIVLPGKLIRRESC</sequence>